<reference evidence="1" key="1">
    <citation type="submission" date="2018-02" db="EMBL/GenBank/DDBJ databases">
        <authorList>
            <person name="Cohen D.B."/>
            <person name="Kent A.D."/>
        </authorList>
    </citation>
    <scope>NUCLEOTIDE SEQUENCE</scope>
</reference>
<accession>A0A2N9F5F9</accession>
<evidence type="ECO:0000313" key="1">
    <source>
        <dbReference type="EMBL" id="SPC82024.1"/>
    </source>
</evidence>
<proteinExistence type="predicted"/>
<gene>
    <name evidence="1" type="ORF">FSB_LOCUS9906</name>
</gene>
<dbReference type="AlphaFoldDB" id="A0A2N9F5F9"/>
<sequence length="37" mass="4284">MGIRDSEALRCGRSCNRGRRRDRGLLLEGWGFFRDNG</sequence>
<organism evidence="1">
    <name type="scientific">Fagus sylvatica</name>
    <name type="common">Beechnut</name>
    <dbReference type="NCBI Taxonomy" id="28930"/>
    <lineage>
        <taxon>Eukaryota</taxon>
        <taxon>Viridiplantae</taxon>
        <taxon>Streptophyta</taxon>
        <taxon>Embryophyta</taxon>
        <taxon>Tracheophyta</taxon>
        <taxon>Spermatophyta</taxon>
        <taxon>Magnoliopsida</taxon>
        <taxon>eudicotyledons</taxon>
        <taxon>Gunneridae</taxon>
        <taxon>Pentapetalae</taxon>
        <taxon>rosids</taxon>
        <taxon>fabids</taxon>
        <taxon>Fagales</taxon>
        <taxon>Fagaceae</taxon>
        <taxon>Fagus</taxon>
    </lineage>
</organism>
<protein>
    <submittedName>
        <fullName evidence="1">Uncharacterized protein</fullName>
    </submittedName>
</protein>
<dbReference type="EMBL" id="OIVN01000555">
    <property type="protein sequence ID" value="SPC82024.1"/>
    <property type="molecule type" value="Genomic_DNA"/>
</dbReference>
<name>A0A2N9F5F9_FAGSY</name>